<proteinExistence type="predicted"/>
<reference evidence="5" key="1">
    <citation type="journal article" date="2014" name="Front. Microbiol.">
        <title>High frequency of phylogenetically diverse reductive dehalogenase-homologous genes in deep subseafloor sedimentary metagenomes.</title>
        <authorList>
            <person name="Kawai M."/>
            <person name="Futagami T."/>
            <person name="Toyoda A."/>
            <person name="Takaki Y."/>
            <person name="Nishi S."/>
            <person name="Hori S."/>
            <person name="Arai W."/>
            <person name="Tsubouchi T."/>
            <person name="Morono Y."/>
            <person name="Uchiyama I."/>
            <person name="Ito T."/>
            <person name="Fujiyama A."/>
            <person name="Inagaki F."/>
            <person name="Takami H."/>
        </authorList>
    </citation>
    <scope>NUCLEOTIDE SEQUENCE</scope>
    <source>
        <strain evidence="5">Expedition CK06-06</strain>
    </source>
</reference>
<dbReference type="SUPFAM" id="SSF52540">
    <property type="entry name" value="P-loop containing nucleoside triphosphate hydrolases"/>
    <property type="match status" value="1"/>
</dbReference>
<dbReference type="AlphaFoldDB" id="X1RK64"/>
<dbReference type="InterPro" id="IPR050474">
    <property type="entry name" value="Hel308_SKI2-like"/>
</dbReference>
<name>X1RK64_9ZZZZ</name>
<dbReference type="GO" id="GO:0004386">
    <property type="term" value="F:helicase activity"/>
    <property type="evidence" value="ECO:0007669"/>
    <property type="project" value="UniProtKB-KW"/>
</dbReference>
<evidence type="ECO:0008006" key="6">
    <source>
        <dbReference type="Google" id="ProtNLM"/>
    </source>
</evidence>
<protein>
    <recommendedName>
        <fullName evidence="6">Helicase C-terminal domain-containing protein</fullName>
    </recommendedName>
</protein>
<keyword evidence="3" id="KW-0347">Helicase</keyword>
<evidence type="ECO:0000256" key="3">
    <source>
        <dbReference type="ARBA" id="ARBA00022806"/>
    </source>
</evidence>
<sequence length="73" mass="8231">ESPAASSAIKELRRMEETLSRNELLELLKRGMAYHNADLSWEERSLVEKYLKEGEIKVICATTTLALGVELPV</sequence>
<feature type="non-terminal residue" evidence="5">
    <location>
        <position position="73"/>
    </location>
</feature>
<evidence type="ECO:0000256" key="1">
    <source>
        <dbReference type="ARBA" id="ARBA00022741"/>
    </source>
</evidence>
<comment type="caution">
    <text evidence="5">The sequence shown here is derived from an EMBL/GenBank/DDBJ whole genome shotgun (WGS) entry which is preliminary data.</text>
</comment>
<keyword evidence="2" id="KW-0378">Hydrolase</keyword>
<dbReference type="Gene3D" id="3.40.50.300">
    <property type="entry name" value="P-loop containing nucleotide triphosphate hydrolases"/>
    <property type="match status" value="1"/>
</dbReference>
<keyword evidence="1" id="KW-0547">Nucleotide-binding</keyword>
<evidence type="ECO:0000256" key="4">
    <source>
        <dbReference type="ARBA" id="ARBA00022840"/>
    </source>
</evidence>
<keyword evidence="4" id="KW-0067">ATP-binding</keyword>
<dbReference type="PANTHER" id="PTHR47961">
    <property type="entry name" value="DNA POLYMERASE THETA, PUTATIVE (AFU_ORTHOLOGUE AFUA_1G05260)-RELATED"/>
    <property type="match status" value="1"/>
</dbReference>
<dbReference type="GO" id="GO:0016787">
    <property type="term" value="F:hydrolase activity"/>
    <property type="evidence" value="ECO:0007669"/>
    <property type="project" value="UniProtKB-KW"/>
</dbReference>
<feature type="non-terminal residue" evidence="5">
    <location>
        <position position="1"/>
    </location>
</feature>
<dbReference type="GO" id="GO:0005524">
    <property type="term" value="F:ATP binding"/>
    <property type="evidence" value="ECO:0007669"/>
    <property type="project" value="UniProtKB-KW"/>
</dbReference>
<evidence type="ECO:0000313" key="5">
    <source>
        <dbReference type="EMBL" id="GAI63540.1"/>
    </source>
</evidence>
<accession>X1RK64</accession>
<evidence type="ECO:0000256" key="2">
    <source>
        <dbReference type="ARBA" id="ARBA00022801"/>
    </source>
</evidence>
<dbReference type="EMBL" id="BARV01044817">
    <property type="protein sequence ID" value="GAI63540.1"/>
    <property type="molecule type" value="Genomic_DNA"/>
</dbReference>
<dbReference type="InterPro" id="IPR027417">
    <property type="entry name" value="P-loop_NTPase"/>
</dbReference>
<gene>
    <name evidence="5" type="ORF">S06H3_66070</name>
</gene>
<dbReference type="PANTHER" id="PTHR47961:SF6">
    <property type="entry name" value="DNA-DIRECTED DNA POLYMERASE"/>
    <property type="match status" value="1"/>
</dbReference>
<organism evidence="5">
    <name type="scientific">marine sediment metagenome</name>
    <dbReference type="NCBI Taxonomy" id="412755"/>
    <lineage>
        <taxon>unclassified sequences</taxon>
        <taxon>metagenomes</taxon>
        <taxon>ecological metagenomes</taxon>
    </lineage>
</organism>